<dbReference type="HOGENOM" id="CLU_463553_0_0_2"/>
<feature type="domain" description="Glycoside-hydrolase family GH114 TIM-barrel" evidence="1">
    <location>
        <begin position="30"/>
        <end position="276"/>
    </location>
</feature>
<gene>
    <name evidence="2" type="ordered locus">Pyrfu_1921</name>
</gene>
<dbReference type="InterPro" id="IPR017853">
    <property type="entry name" value="GH"/>
</dbReference>
<dbReference type="InterPro" id="IPR004352">
    <property type="entry name" value="GH114_TIM-barrel"/>
</dbReference>
<dbReference type="eggNOG" id="arCOG07957">
    <property type="taxonomic scope" value="Archaea"/>
</dbReference>
<name>G0ED96_PYRF1</name>
<reference evidence="2 3" key="1">
    <citation type="journal article" date="2011" name="Stand. Genomic Sci.">
        <title>Complete genome sequence of the hyperthermophilic chemolithoautotroph Pyrolobus fumarii type strain (1A).</title>
        <authorList>
            <person name="Anderson I."/>
            <person name="Goker M."/>
            <person name="Nolan M."/>
            <person name="Lucas S."/>
            <person name="Hammon N."/>
            <person name="Deshpande S."/>
            <person name="Cheng J.F."/>
            <person name="Tapia R."/>
            <person name="Han C."/>
            <person name="Goodwin L."/>
            <person name="Pitluck S."/>
            <person name="Huntemann M."/>
            <person name="Liolios K."/>
            <person name="Ivanova N."/>
            <person name="Pagani I."/>
            <person name="Mavromatis K."/>
            <person name="Ovchinikova G."/>
            <person name="Pati A."/>
            <person name="Chen A."/>
            <person name="Palaniappan K."/>
            <person name="Land M."/>
            <person name="Hauser L."/>
            <person name="Brambilla E.M."/>
            <person name="Huber H."/>
            <person name="Yasawong M."/>
            <person name="Rohde M."/>
            <person name="Spring S."/>
            <person name="Abt B."/>
            <person name="Sikorski J."/>
            <person name="Wirth R."/>
            <person name="Detter J.C."/>
            <person name="Woyke T."/>
            <person name="Bristow J."/>
            <person name="Eisen J.A."/>
            <person name="Markowitz V."/>
            <person name="Hugenholtz P."/>
            <person name="Kyrpides N.C."/>
            <person name="Klenk H.P."/>
            <person name="Lapidus A."/>
        </authorList>
    </citation>
    <scope>NUCLEOTIDE SEQUENCE [LARGE SCALE GENOMIC DNA]</scope>
    <source>
        <strain evidence="3">DSM 11204 / 1A</strain>
    </source>
</reference>
<evidence type="ECO:0000313" key="2">
    <source>
        <dbReference type="EMBL" id="AEM39774.1"/>
    </source>
</evidence>
<dbReference type="Gene3D" id="3.20.20.70">
    <property type="entry name" value="Aldolase class I"/>
    <property type="match status" value="1"/>
</dbReference>
<proteinExistence type="predicted"/>
<dbReference type="STRING" id="694429.Pyrfu_1921"/>
<evidence type="ECO:0000313" key="3">
    <source>
        <dbReference type="Proteomes" id="UP000001037"/>
    </source>
</evidence>
<dbReference type="PANTHER" id="PTHR35882:SF2">
    <property type="entry name" value="PELA"/>
    <property type="match status" value="1"/>
</dbReference>
<keyword evidence="3" id="KW-1185">Reference proteome</keyword>
<evidence type="ECO:0000259" key="1">
    <source>
        <dbReference type="Pfam" id="PF03537"/>
    </source>
</evidence>
<sequence>MLLLALVAHAHAVVWYDRVDFWLLYGAENVTVAIVDPDYGPLGSPWEAWMLETLRERIKLVCAYINVGFAEEWRWYWERLVEEKPSWLTSVEYPEWPGEYFVAYWSSAAWKPGGWVDIITEYVRRVVRQGFNCILLDNVDVYNYWVSPEEYGLPLPRIENATRMMALLVQVVANYAHALNASVLINVGSGLELLENDTLVSLIDGVMREDVFVCNGEPCDPNETETVVELLERVASRGKLVIILDYVDDEADELLVLREAGKHGFEAIASYSLNLDELPPYIRGYYGVCKTSAVFAAAVRVRGASRLWLMPGGAASLHGEAMLPTCSGATIAYTLFNGTSYRVVMDGMMLDDSFSAVLASNDTLVYLNTSDSTLRVAGRDRILAKAYAYAPLRSVTCSSTTLILFMTNNSTLAIAAINSSSLRVLCLASNVYPGRYAAICTKDRIYILASDAREAKLYQAYKDNCTEIASGLPPAQPLPSIAKWSNAIAYTSTKGLALVNTRNTLLLPLHLDSMRSILASQLARYYTVTIIDGNVTIIDPPIQPPTPIHNTKPNYPTQAIITITLTAPILATLAIHATRATRNATNTA</sequence>
<dbReference type="KEGG" id="pfm:Pyrfu_1921"/>
<dbReference type="AlphaFoldDB" id="G0ED96"/>
<dbReference type="PANTHER" id="PTHR35882">
    <property type="entry name" value="PELA"/>
    <property type="match status" value="1"/>
</dbReference>
<dbReference type="InterPro" id="IPR013785">
    <property type="entry name" value="Aldolase_TIM"/>
</dbReference>
<protein>
    <submittedName>
        <fullName evidence="2">TM1410 hypothetical-related protein</fullName>
    </submittedName>
</protein>
<dbReference type="PRINTS" id="PR01545">
    <property type="entry name" value="THEMAYE10DUF"/>
</dbReference>
<dbReference type="InParanoid" id="G0ED96"/>
<accession>G0ED96</accession>
<dbReference type="EMBL" id="CP002838">
    <property type="protein sequence ID" value="AEM39774.1"/>
    <property type="molecule type" value="Genomic_DNA"/>
</dbReference>
<dbReference type="Pfam" id="PF03537">
    <property type="entry name" value="Glyco_hydro_114"/>
    <property type="match status" value="1"/>
</dbReference>
<dbReference type="SUPFAM" id="SSF51445">
    <property type="entry name" value="(Trans)glycosidases"/>
    <property type="match status" value="1"/>
</dbReference>
<dbReference type="Proteomes" id="UP000001037">
    <property type="component" value="Chromosome"/>
</dbReference>
<organism evidence="2 3">
    <name type="scientific">Pyrolobus fumarii (strain DSM 11204 / 1A)</name>
    <dbReference type="NCBI Taxonomy" id="694429"/>
    <lineage>
        <taxon>Archaea</taxon>
        <taxon>Thermoproteota</taxon>
        <taxon>Thermoprotei</taxon>
        <taxon>Desulfurococcales</taxon>
        <taxon>Pyrodictiaceae</taxon>
        <taxon>Pyrolobus</taxon>
    </lineage>
</organism>
<dbReference type="InterPro" id="IPR016062">
    <property type="entry name" value="TM1410-rel"/>
</dbReference>